<feature type="domain" description="Exonuclease" evidence="4">
    <location>
        <begin position="80"/>
        <end position="211"/>
    </location>
</feature>
<dbReference type="PROSITE" id="PS51257">
    <property type="entry name" value="PROKAR_LIPOPROTEIN"/>
    <property type="match status" value="1"/>
</dbReference>
<accession>A0AAD5N195</accession>
<proteinExistence type="predicted"/>
<dbReference type="SUPFAM" id="SSF53098">
    <property type="entry name" value="Ribonuclease H-like"/>
    <property type="match status" value="1"/>
</dbReference>
<keyword evidence="3" id="KW-0269">Exonuclease</keyword>
<keyword evidence="1" id="KW-0540">Nuclease</keyword>
<dbReference type="PANTHER" id="PTHR23044:SF61">
    <property type="entry name" value="3'-5' EXORIBONUCLEASE 1-RELATED"/>
    <property type="match status" value="1"/>
</dbReference>
<dbReference type="SMART" id="SM00479">
    <property type="entry name" value="EXOIII"/>
    <property type="match status" value="1"/>
</dbReference>
<dbReference type="Gene3D" id="3.30.420.10">
    <property type="entry name" value="Ribonuclease H-like superfamily/Ribonuclease H"/>
    <property type="match status" value="1"/>
</dbReference>
<gene>
    <name evidence="5" type="ORF">KIN20_015800</name>
</gene>
<dbReference type="InterPro" id="IPR051274">
    <property type="entry name" value="3-5_Exoribonuclease"/>
</dbReference>
<dbReference type="InterPro" id="IPR012337">
    <property type="entry name" value="RNaseH-like_sf"/>
</dbReference>
<comment type="caution">
    <text evidence="5">The sequence shown here is derived from an EMBL/GenBank/DDBJ whole genome shotgun (WGS) entry which is preliminary data.</text>
</comment>
<reference evidence="5" key="1">
    <citation type="submission" date="2021-06" db="EMBL/GenBank/DDBJ databases">
        <title>Parelaphostrongylus tenuis whole genome reference sequence.</title>
        <authorList>
            <person name="Garwood T.J."/>
            <person name="Larsen P.A."/>
            <person name="Fountain-Jones N.M."/>
            <person name="Garbe J.R."/>
            <person name="Macchietto M.G."/>
            <person name="Kania S.A."/>
            <person name="Gerhold R.W."/>
            <person name="Richards J.E."/>
            <person name="Wolf T.M."/>
        </authorList>
    </citation>
    <scope>NUCLEOTIDE SEQUENCE</scope>
    <source>
        <strain evidence="5">MNPRO001-30</strain>
        <tissue evidence="5">Meninges</tissue>
    </source>
</reference>
<dbReference type="CDD" id="cd06133">
    <property type="entry name" value="ERI-1_3'hExo_like"/>
    <property type="match status" value="1"/>
</dbReference>
<dbReference type="GO" id="GO:0000175">
    <property type="term" value="F:3'-5'-RNA exonuclease activity"/>
    <property type="evidence" value="ECO:0007669"/>
    <property type="project" value="InterPro"/>
</dbReference>
<dbReference type="InterPro" id="IPR036397">
    <property type="entry name" value="RNaseH_sf"/>
</dbReference>
<protein>
    <recommendedName>
        <fullName evidence="4">Exonuclease domain-containing protein</fullName>
    </recommendedName>
</protein>
<dbReference type="Pfam" id="PF00929">
    <property type="entry name" value="RNase_T"/>
    <property type="match status" value="1"/>
</dbReference>
<evidence type="ECO:0000256" key="2">
    <source>
        <dbReference type="ARBA" id="ARBA00022801"/>
    </source>
</evidence>
<dbReference type="AlphaFoldDB" id="A0AAD5N195"/>
<keyword evidence="6" id="KW-1185">Reference proteome</keyword>
<evidence type="ECO:0000259" key="4">
    <source>
        <dbReference type="SMART" id="SM00479"/>
    </source>
</evidence>
<dbReference type="GO" id="GO:0003676">
    <property type="term" value="F:nucleic acid binding"/>
    <property type="evidence" value="ECO:0007669"/>
    <property type="project" value="InterPro"/>
</dbReference>
<evidence type="ECO:0000313" key="6">
    <source>
        <dbReference type="Proteomes" id="UP001196413"/>
    </source>
</evidence>
<organism evidence="5 6">
    <name type="scientific">Parelaphostrongylus tenuis</name>
    <name type="common">Meningeal worm</name>
    <dbReference type="NCBI Taxonomy" id="148309"/>
    <lineage>
        <taxon>Eukaryota</taxon>
        <taxon>Metazoa</taxon>
        <taxon>Ecdysozoa</taxon>
        <taxon>Nematoda</taxon>
        <taxon>Chromadorea</taxon>
        <taxon>Rhabditida</taxon>
        <taxon>Rhabditina</taxon>
        <taxon>Rhabditomorpha</taxon>
        <taxon>Strongyloidea</taxon>
        <taxon>Metastrongylidae</taxon>
        <taxon>Parelaphostrongylus</taxon>
    </lineage>
</organism>
<name>A0AAD5N195_PARTN</name>
<dbReference type="InterPro" id="IPR013520">
    <property type="entry name" value="Ribonucl_H"/>
</dbReference>
<evidence type="ECO:0000256" key="3">
    <source>
        <dbReference type="ARBA" id="ARBA00022839"/>
    </source>
</evidence>
<dbReference type="PANTHER" id="PTHR23044">
    <property type="entry name" value="3'-5' EXONUCLEASE ERI1-RELATED"/>
    <property type="match status" value="1"/>
</dbReference>
<dbReference type="EMBL" id="JAHQIW010003205">
    <property type="protein sequence ID" value="KAJ1357619.1"/>
    <property type="molecule type" value="Genomic_DNA"/>
</dbReference>
<evidence type="ECO:0000256" key="1">
    <source>
        <dbReference type="ARBA" id="ARBA00022722"/>
    </source>
</evidence>
<dbReference type="InterPro" id="IPR047201">
    <property type="entry name" value="ERI-1_3'hExo-like"/>
</dbReference>
<sequence>MNSVRGYSASLIPFQLINRSPSSSFSTTAACKKAQRKNPFVTQRETSIVKLVSSKKSPLFVSPLSRRRPGLLNMAQNFDNLLILDFEATCSDDGPILPYQEIIEFPVAKLDVKSWTITSTFHQYVKPTANPIITSFCTHLTGIIQEMVDNQQTIDRVLNDFDEWMEKEETLKSRFAFVTCGDWDLGVMLPSEANVKNFNIPRDVFIVVLMM</sequence>
<dbReference type="Proteomes" id="UP001196413">
    <property type="component" value="Unassembled WGS sequence"/>
</dbReference>
<evidence type="ECO:0000313" key="5">
    <source>
        <dbReference type="EMBL" id="KAJ1357619.1"/>
    </source>
</evidence>
<keyword evidence="2" id="KW-0378">Hydrolase</keyword>